<evidence type="ECO:0000313" key="2">
    <source>
        <dbReference type="Proteomes" id="UP001381693"/>
    </source>
</evidence>
<gene>
    <name evidence="1" type="ORF">SK128_005987</name>
</gene>
<accession>A0AAN9A8S3</accession>
<evidence type="ECO:0000313" key="1">
    <source>
        <dbReference type="EMBL" id="KAK7078788.1"/>
    </source>
</evidence>
<keyword evidence="2" id="KW-1185">Reference proteome</keyword>
<dbReference type="EMBL" id="JAXCGZ010007664">
    <property type="protein sequence ID" value="KAK7078788.1"/>
    <property type="molecule type" value="Genomic_DNA"/>
</dbReference>
<proteinExistence type="predicted"/>
<dbReference type="AlphaFoldDB" id="A0AAN9A8S3"/>
<name>A0AAN9A8S3_HALRR</name>
<sequence>MPSSVHCQVLRCHVEGFVREMVYIPYHWTAGWEFSGSQNQPSYPSCRMTFKDSIVLNSVDYKTILPILQQARCVCNMEVEPFAKRQLRSLILNLNLCLPL</sequence>
<dbReference type="Proteomes" id="UP001381693">
    <property type="component" value="Unassembled WGS sequence"/>
</dbReference>
<reference evidence="1 2" key="1">
    <citation type="submission" date="2023-11" db="EMBL/GenBank/DDBJ databases">
        <title>Halocaridina rubra genome assembly.</title>
        <authorList>
            <person name="Smith C."/>
        </authorList>
    </citation>
    <scope>NUCLEOTIDE SEQUENCE [LARGE SCALE GENOMIC DNA]</scope>
    <source>
        <strain evidence="1">EP-1</strain>
        <tissue evidence="1">Whole</tissue>
    </source>
</reference>
<comment type="caution">
    <text evidence="1">The sequence shown here is derived from an EMBL/GenBank/DDBJ whole genome shotgun (WGS) entry which is preliminary data.</text>
</comment>
<protein>
    <submittedName>
        <fullName evidence="1">Uncharacterized protein</fullName>
    </submittedName>
</protein>
<organism evidence="1 2">
    <name type="scientific">Halocaridina rubra</name>
    <name type="common">Hawaiian red shrimp</name>
    <dbReference type="NCBI Taxonomy" id="373956"/>
    <lineage>
        <taxon>Eukaryota</taxon>
        <taxon>Metazoa</taxon>
        <taxon>Ecdysozoa</taxon>
        <taxon>Arthropoda</taxon>
        <taxon>Crustacea</taxon>
        <taxon>Multicrustacea</taxon>
        <taxon>Malacostraca</taxon>
        <taxon>Eumalacostraca</taxon>
        <taxon>Eucarida</taxon>
        <taxon>Decapoda</taxon>
        <taxon>Pleocyemata</taxon>
        <taxon>Caridea</taxon>
        <taxon>Atyoidea</taxon>
        <taxon>Atyidae</taxon>
        <taxon>Halocaridina</taxon>
    </lineage>
</organism>